<dbReference type="AlphaFoldDB" id="A0A9P7BJS1"/>
<accession>A0A9P7BJS1</accession>
<keyword evidence="2" id="KW-1185">Reference proteome</keyword>
<sequence>MQQPPQGSYEDDSYSSTVITSWIVAGVDLTRASAAYRKAAHQLSKVSLLNIGHSLQDILSFAGVLLLCPSQHSEVMMVHLDKVDEVTQALLSGTLDKDLDWNDHEYLVLSRVIKNLAKNIELVGLG</sequence>
<name>A0A9P7BJS1_RHIOR</name>
<organism evidence="1 2">
    <name type="scientific">Rhizopus oryzae</name>
    <name type="common">Mucormycosis agent</name>
    <name type="synonym">Rhizopus arrhizus var. delemar</name>
    <dbReference type="NCBI Taxonomy" id="64495"/>
    <lineage>
        <taxon>Eukaryota</taxon>
        <taxon>Fungi</taxon>
        <taxon>Fungi incertae sedis</taxon>
        <taxon>Mucoromycota</taxon>
        <taxon>Mucoromycotina</taxon>
        <taxon>Mucoromycetes</taxon>
        <taxon>Mucorales</taxon>
        <taxon>Mucorineae</taxon>
        <taxon>Rhizopodaceae</taxon>
        <taxon>Rhizopus</taxon>
    </lineage>
</organism>
<dbReference type="EMBL" id="JAANQT010005883">
    <property type="protein sequence ID" value="KAG1293034.1"/>
    <property type="molecule type" value="Genomic_DNA"/>
</dbReference>
<proteinExistence type="predicted"/>
<protein>
    <submittedName>
        <fullName evidence="1">Uncharacterized protein</fullName>
    </submittedName>
</protein>
<comment type="caution">
    <text evidence="1">The sequence shown here is derived from an EMBL/GenBank/DDBJ whole genome shotgun (WGS) entry which is preliminary data.</text>
</comment>
<evidence type="ECO:0000313" key="2">
    <source>
        <dbReference type="Proteomes" id="UP000716291"/>
    </source>
</evidence>
<dbReference type="Proteomes" id="UP000716291">
    <property type="component" value="Unassembled WGS sequence"/>
</dbReference>
<gene>
    <name evidence="1" type="ORF">G6F64_013594</name>
</gene>
<evidence type="ECO:0000313" key="1">
    <source>
        <dbReference type="EMBL" id="KAG1293034.1"/>
    </source>
</evidence>
<reference evidence="1" key="1">
    <citation type="journal article" date="2020" name="Microb. Genom.">
        <title>Genetic diversity of clinical and environmental Mucorales isolates obtained from an investigation of mucormycosis cases among solid organ transplant recipients.</title>
        <authorList>
            <person name="Nguyen M.H."/>
            <person name="Kaul D."/>
            <person name="Muto C."/>
            <person name="Cheng S.J."/>
            <person name="Richter R.A."/>
            <person name="Bruno V.M."/>
            <person name="Liu G."/>
            <person name="Beyhan S."/>
            <person name="Sundermann A.J."/>
            <person name="Mounaud S."/>
            <person name="Pasculle A.W."/>
            <person name="Nierman W.C."/>
            <person name="Driscoll E."/>
            <person name="Cumbie R."/>
            <person name="Clancy C.J."/>
            <person name="Dupont C.L."/>
        </authorList>
    </citation>
    <scope>NUCLEOTIDE SEQUENCE</scope>
    <source>
        <strain evidence="1">GL11</strain>
    </source>
</reference>